<evidence type="ECO:0000256" key="10">
    <source>
        <dbReference type="SAM" id="MobiDB-lite"/>
    </source>
</evidence>
<feature type="transmembrane region" description="Helical" evidence="9">
    <location>
        <begin position="235"/>
        <end position="253"/>
    </location>
</feature>
<dbReference type="InterPro" id="IPR055344">
    <property type="entry name" value="SecD_SecF_C_bact"/>
</dbReference>
<keyword evidence="2 9" id="KW-0813">Transport</keyword>
<name>A0AAU8A9H3_9FIRM</name>
<dbReference type="PANTHER" id="PTHR30081:SF8">
    <property type="entry name" value="PROTEIN TRANSLOCASE SUBUNIT SECF"/>
    <property type="match status" value="1"/>
</dbReference>
<dbReference type="InterPro" id="IPR048634">
    <property type="entry name" value="SecD_SecF_C"/>
</dbReference>
<dbReference type="NCBIfam" id="TIGR00916">
    <property type="entry name" value="2A0604s01"/>
    <property type="match status" value="1"/>
</dbReference>
<evidence type="ECO:0000256" key="9">
    <source>
        <dbReference type="HAMAP-Rule" id="MF_01464"/>
    </source>
</evidence>
<evidence type="ECO:0000256" key="6">
    <source>
        <dbReference type="ARBA" id="ARBA00022989"/>
    </source>
</evidence>
<dbReference type="RefSeq" id="WP_353423737.1">
    <property type="nucleotide sequence ID" value="NZ_CP117826.1"/>
</dbReference>
<evidence type="ECO:0000256" key="8">
    <source>
        <dbReference type="ARBA" id="ARBA00023136"/>
    </source>
</evidence>
<evidence type="ECO:0000256" key="7">
    <source>
        <dbReference type="ARBA" id="ARBA00023010"/>
    </source>
</evidence>
<evidence type="ECO:0000256" key="3">
    <source>
        <dbReference type="ARBA" id="ARBA00022475"/>
    </source>
</evidence>
<feature type="domain" description="Protein export membrane protein SecD/SecF C-terminal" evidence="11">
    <location>
        <begin position="103"/>
        <end position="286"/>
    </location>
</feature>
<evidence type="ECO:0000256" key="4">
    <source>
        <dbReference type="ARBA" id="ARBA00022692"/>
    </source>
</evidence>
<comment type="subunit">
    <text evidence="9">Forms a complex with SecD. Part of the essential Sec protein translocation apparatus which comprises SecA, SecYEG and auxiliary proteins SecDF. Other proteins may also be involved.</text>
</comment>
<dbReference type="GO" id="GO:0043952">
    <property type="term" value="P:protein transport by the Sec complex"/>
    <property type="evidence" value="ECO:0007669"/>
    <property type="project" value="UniProtKB-UniRule"/>
</dbReference>
<dbReference type="GO" id="GO:0006605">
    <property type="term" value="P:protein targeting"/>
    <property type="evidence" value="ECO:0007669"/>
    <property type="project" value="UniProtKB-UniRule"/>
</dbReference>
<dbReference type="PANTHER" id="PTHR30081">
    <property type="entry name" value="PROTEIN-EXPORT MEMBRANE PROTEIN SEC"/>
    <property type="match status" value="1"/>
</dbReference>
<comment type="function">
    <text evidence="9">Part of the Sec protein translocase complex. Interacts with the SecYEG preprotein conducting channel. SecDF uses the proton motive force (PMF) to complete protein translocation after the ATP-dependent function of SecA.</text>
</comment>
<dbReference type="GO" id="GO:0015450">
    <property type="term" value="F:protein-transporting ATPase activity"/>
    <property type="evidence" value="ECO:0007669"/>
    <property type="project" value="InterPro"/>
</dbReference>
<sequence length="310" mass="33884">MITKHFKKFLIAPIVILALGVIFGIVNGGLNLGIDFTGGSIVTIDFQEEFDTAVVQQARDQNGMGDSPIVKSGEGYTQAEIRMRTLDTDELQSTTNNAILEDIKETYPEAEITTVDKVGGVASADLVKNAFLAVAIACGLMLIYIWIRFQLYNGISAVVMLVHDVGIMIAIMCILQIQINSAFIAACLTIIGYSINNTIVIFDRVRDNLKIMNPKRIPRAEIADTSIKETLTRTINTSVTTLIMIVCLYIFGISTIKEFSFPIIVGLLAGVYSSVFLAAPMWSLMADRSDRKKNGAAKTKSKKKTKTAKA</sequence>
<gene>
    <name evidence="9 12" type="primary">secF</name>
    <name evidence="12" type="ORF">PUP29_02185</name>
</gene>
<evidence type="ECO:0000256" key="2">
    <source>
        <dbReference type="ARBA" id="ARBA00022448"/>
    </source>
</evidence>
<comment type="subcellular location">
    <subcellularLocation>
        <location evidence="1 9">Cell membrane</location>
        <topology evidence="1 9">Multi-pass membrane protein</topology>
    </subcellularLocation>
</comment>
<dbReference type="PRINTS" id="PR01755">
    <property type="entry name" value="SECFTRNLCASE"/>
</dbReference>
<dbReference type="AlphaFoldDB" id="A0AAU8A9H3"/>
<dbReference type="HAMAP" id="MF_01464_B">
    <property type="entry name" value="SecF_B"/>
    <property type="match status" value="1"/>
</dbReference>
<proteinExistence type="inferred from homology"/>
<accession>A0AAU8A9H3</accession>
<feature type="transmembrane region" description="Helical" evidence="9">
    <location>
        <begin position="130"/>
        <end position="147"/>
    </location>
</feature>
<evidence type="ECO:0000313" key="12">
    <source>
        <dbReference type="EMBL" id="XCC62754.1"/>
    </source>
</evidence>
<dbReference type="Gene3D" id="1.20.1640.10">
    <property type="entry name" value="Multidrug efflux transporter AcrB transmembrane domain"/>
    <property type="match status" value="1"/>
</dbReference>
<dbReference type="NCBIfam" id="TIGR00966">
    <property type="entry name" value="transloc_SecF"/>
    <property type="match status" value="1"/>
</dbReference>
<dbReference type="InterPro" id="IPR022646">
    <property type="entry name" value="SecD/SecF_CS"/>
</dbReference>
<comment type="similarity">
    <text evidence="9">Belongs to the SecD/SecF family. SecF subfamily.</text>
</comment>
<feature type="transmembrane region" description="Helical" evidence="9">
    <location>
        <begin position="183"/>
        <end position="202"/>
    </location>
</feature>
<feature type="compositionally biased region" description="Basic residues" evidence="10">
    <location>
        <begin position="299"/>
        <end position="310"/>
    </location>
</feature>
<keyword evidence="3 9" id="KW-1003">Cell membrane</keyword>
<dbReference type="InterPro" id="IPR022813">
    <property type="entry name" value="SecD/SecF_arch_bac"/>
</dbReference>
<dbReference type="Pfam" id="PF02355">
    <property type="entry name" value="SecD_SecF_C"/>
    <property type="match status" value="1"/>
</dbReference>
<keyword evidence="7 9" id="KW-0811">Translocation</keyword>
<dbReference type="EMBL" id="CP117826">
    <property type="protein sequence ID" value="XCC62754.1"/>
    <property type="molecule type" value="Genomic_DNA"/>
</dbReference>
<reference evidence="12" key="1">
    <citation type="submission" date="2023-02" db="EMBL/GenBank/DDBJ databases">
        <title>Gut commensal Christensenella minuta modulates host metabolism via a new class of secondary bile acids.</title>
        <authorList>
            <person name="Liu C."/>
        </authorList>
    </citation>
    <scope>NUCLEOTIDE SEQUENCE</scope>
    <source>
        <strain evidence="12">CA70</strain>
    </source>
</reference>
<keyword evidence="4 9" id="KW-0812">Transmembrane</keyword>
<protein>
    <recommendedName>
        <fullName evidence="9">Protein-export membrane protein SecF</fullName>
    </recommendedName>
</protein>
<dbReference type="SUPFAM" id="SSF82866">
    <property type="entry name" value="Multidrug efflux transporter AcrB transmembrane domain"/>
    <property type="match status" value="1"/>
</dbReference>
<keyword evidence="6 9" id="KW-1133">Transmembrane helix</keyword>
<feature type="transmembrane region" description="Helical" evidence="9">
    <location>
        <begin position="154"/>
        <end position="177"/>
    </location>
</feature>
<feature type="region of interest" description="Disordered" evidence="10">
    <location>
        <begin position="289"/>
        <end position="310"/>
    </location>
</feature>
<dbReference type="InterPro" id="IPR022645">
    <property type="entry name" value="SecD/SecF_bac"/>
</dbReference>
<feature type="transmembrane region" description="Helical" evidence="9">
    <location>
        <begin position="259"/>
        <end position="284"/>
    </location>
</feature>
<dbReference type="Pfam" id="PF07549">
    <property type="entry name" value="Sec_GG"/>
    <property type="match status" value="1"/>
</dbReference>
<evidence type="ECO:0000256" key="1">
    <source>
        <dbReference type="ARBA" id="ARBA00004651"/>
    </source>
</evidence>
<evidence type="ECO:0000259" key="11">
    <source>
        <dbReference type="Pfam" id="PF02355"/>
    </source>
</evidence>
<dbReference type="InterPro" id="IPR005665">
    <property type="entry name" value="SecF_bac"/>
</dbReference>
<organism evidence="12">
    <name type="scientific">Christensenella massiliensis</name>
    <dbReference type="NCBI Taxonomy" id="1805714"/>
    <lineage>
        <taxon>Bacteria</taxon>
        <taxon>Bacillati</taxon>
        <taxon>Bacillota</taxon>
        <taxon>Clostridia</taxon>
        <taxon>Christensenellales</taxon>
        <taxon>Christensenellaceae</taxon>
        <taxon>Christensenella</taxon>
    </lineage>
</organism>
<dbReference type="GO" id="GO:0005886">
    <property type="term" value="C:plasma membrane"/>
    <property type="evidence" value="ECO:0007669"/>
    <property type="project" value="UniProtKB-SubCell"/>
</dbReference>
<keyword evidence="8 9" id="KW-0472">Membrane</keyword>
<dbReference type="GO" id="GO:0065002">
    <property type="term" value="P:intracellular protein transmembrane transport"/>
    <property type="evidence" value="ECO:0007669"/>
    <property type="project" value="UniProtKB-UniRule"/>
</dbReference>
<keyword evidence="5 9" id="KW-0653">Protein transport</keyword>
<evidence type="ECO:0000256" key="5">
    <source>
        <dbReference type="ARBA" id="ARBA00022927"/>
    </source>
</evidence>
<feature type="transmembrane region" description="Helical" evidence="9">
    <location>
        <begin position="9"/>
        <end position="30"/>
    </location>
</feature>